<dbReference type="GO" id="GO:0005886">
    <property type="term" value="C:plasma membrane"/>
    <property type="evidence" value="ECO:0007669"/>
    <property type="project" value="UniProtKB-SubCell"/>
</dbReference>
<evidence type="ECO:0000256" key="9">
    <source>
        <dbReference type="HAMAP-Rule" id="MF_00115"/>
    </source>
</evidence>
<comment type="subunit">
    <text evidence="9">Homopentamer.</text>
</comment>
<dbReference type="InterPro" id="IPR036019">
    <property type="entry name" value="MscL_channel"/>
</dbReference>
<evidence type="ECO:0000256" key="5">
    <source>
        <dbReference type="ARBA" id="ARBA00022989"/>
    </source>
</evidence>
<dbReference type="SUPFAM" id="SSF81330">
    <property type="entry name" value="Gated mechanosensitive channel"/>
    <property type="match status" value="1"/>
</dbReference>
<evidence type="ECO:0000313" key="11">
    <source>
        <dbReference type="Proteomes" id="UP000307201"/>
    </source>
</evidence>
<organism evidence="10 11">
    <name type="scientific">Marinilactibacillus psychrotolerans</name>
    <dbReference type="NCBI Taxonomy" id="191770"/>
    <lineage>
        <taxon>Bacteria</taxon>
        <taxon>Bacillati</taxon>
        <taxon>Bacillota</taxon>
        <taxon>Bacilli</taxon>
        <taxon>Lactobacillales</taxon>
        <taxon>Carnobacteriaceae</taxon>
        <taxon>Marinilactibacillus</taxon>
    </lineage>
</organism>
<sequence length="132" mass="14398">MQIVMIKEFKEFIARGNVIELAVGLVMGQAFTAIVRALVDNIIMPLIVAMTGQTKVESLVINIASAEVGYGLFLQAIINFILIAIALFIVVKTINTLTAKNKPAPEETPVEAPTVEEYLAEIRDLLAEKAEK</sequence>
<evidence type="ECO:0000256" key="4">
    <source>
        <dbReference type="ARBA" id="ARBA00022692"/>
    </source>
</evidence>
<accession>A0A5R9C0I6</accession>
<proteinExistence type="inferred from homology"/>
<dbReference type="PANTHER" id="PTHR30266:SF2">
    <property type="entry name" value="LARGE-CONDUCTANCE MECHANOSENSITIVE CHANNEL"/>
    <property type="match status" value="1"/>
</dbReference>
<dbReference type="OrthoDB" id="9810350at2"/>
<dbReference type="Pfam" id="PF01741">
    <property type="entry name" value="MscL"/>
    <property type="match status" value="1"/>
</dbReference>
<keyword evidence="3 9" id="KW-1003">Cell membrane</keyword>
<evidence type="ECO:0000256" key="8">
    <source>
        <dbReference type="ARBA" id="ARBA00023303"/>
    </source>
</evidence>
<evidence type="ECO:0000313" key="10">
    <source>
        <dbReference type="EMBL" id="TLQ06170.1"/>
    </source>
</evidence>
<dbReference type="Gene3D" id="1.10.1200.120">
    <property type="entry name" value="Large-conductance mechanosensitive channel, MscL, domain 1"/>
    <property type="match status" value="1"/>
</dbReference>
<evidence type="ECO:0000256" key="1">
    <source>
        <dbReference type="ARBA" id="ARBA00004141"/>
    </source>
</evidence>
<dbReference type="HAMAP" id="MF_00115">
    <property type="entry name" value="MscL"/>
    <property type="match status" value="1"/>
</dbReference>
<keyword evidence="6 9" id="KW-0406">Ion transport</keyword>
<dbReference type="PANTHER" id="PTHR30266">
    <property type="entry name" value="MECHANOSENSITIVE CHANNEL MSCL"/>
    <property type="match status" value="1"/>
</dbReference>
<feature type="transmembrane region" description="Helical" evidence="9">
    <location>
        <begin position="21"/>
        <end position="48"/>
    </location>
</feature>
<comment type="similarity">
    <text evidence="9">Belongs to the MscL family.</text>
</comment>
<protein>
    <recommendedName>
        <fullName evidence="9">Large-conductance mechanosensitive channel</fullName>
    </recommendedName>
</protein>
<dbReference type="InterPro" id="IPR037673">
    <property type="entry name" value="MSC/AndL"/>
</dbReference>
<dbReference type="AlphaFoldDB" id="A0A5R9C0I6"/>
<dbReference type="EMBL" id="VBTE01000037">
    <property type="protein sequence ID" value="TLQ06170.1"/>
    <property type="molecule type" value="Genomic_DNA"/>
</dbReference>
<feature type="transmembrane region" description="Helical" evidence="9">
    <location>
        <begin position="68"/>
        <end position="91"/>
    </location>
</feature>
<evidence type="ECO:0000256" key="7">
    <source>
        <dbReference type="ARBA" id="ARBA00023136"/>
    </source>
</evidence>
<dbReference type="GO" id="GO:0008381">
    <property type="term" value="F:mechanosensitive monoatomic ion channel activity"/>
    <property type="evidence" value="ECO:0007669"/>
    <property type="project" value="UniProtKB-UniRule"/>
</dbReference>
<evidence type="ECO:0000256" key="6">
    <source>
        <dbReference type="ARBA" id="ARBA00023065"/>
    </source>
</evidence>
<dbReference type="STRING" id="191770.SAMN04488013_10985"/>
<dbReference type="InterPro" id="IPR001185">
    <property type="entry name" value="MS_channel"/>
</dbReference>
<keyword evidence="2 9" id="KW-0813">Transport</keyword>
<comment type="caution">
    <text evidence="10">The sequence shown here is derived from an EMBL/GenBank/DDBJ whole genome shotgun (WGS) entry which is preliminary data.</text>
</comment>
<comment type="function">
    <text evidence="9">Channel that opens in response to stretch forces in the membrane lipid bilayer. May participate in the regulation of osmotic pressure changes within the cell.</text>
</comment>
<dbReference type="Proteomes" id="UP000307201">
    <property type="component" value="Unassembled WGS sequence"/>
</dbReference>
<keyword evidence="4 9" id="KW-0812">Transmembrane</keyword>
<reference evidence="10 11" key="1">
    <citation type="submission" date="2019-05" db="EMBL/GenBank/DDBJ databases">
        <title>The metagenome of a microbial culture collection derived from dairy environment covers the genomic content of the human microbiome.</title>
        <authorList>
            <person name="Roder T."/>
            <person name="Wuthrich D."/>
            <person name="Sattari Z."/>
            <person name="Von Ah U."/>
            <person name="Bar C."/>
            <person name="Ronchi F."/>
            <person name="Macpherson A.J."/>
            <person name="Ganal-Vonarburg S.C."/>
            <person name="Bruggmann R."/>
            <person name="Vergeres G."/>
        </authorList>
    </citation>
    <scope>NUCLEOTIDE SEQUENCE [LARGE SCALE GENOMIC DNA]</scope>
    <source>
        <strain evidence="10 11">FAM 24235</strain>
    </source>
</reference>
<dbReference type="NCBIfam" id="TIGR00220">
    <property type="entry name" value="mscL"/>
    <property type="match status" value="1"/>
</dbReference>
<gene>
    <name evidence="9 10" type="primary">mscL</name>
    <name evidence="10" type="ORF">FEZ48_10730</name>
</gene>
<evidence type="ECO:0000256" key="2">
    <source>
        <dbReference type="ARBA" id="ARBA00022448"/>
    </source>
</evidence>
<keyword evidence="5 9" id="KW-1133">Transmembrane helix</keyword>
<keyword evidence="7 9" id="KW-0472">Membrane</keyword>
<name>A0A5R9C0I6_9LACT</name>
<dbReference type="PRINTS" id="PR01264">
    <property type="entry name" value="MECHCHANNEL"/>
</dbReference>
<keyword evidence="8 9" id="KW-0407">Ion channel</keyword>
<evidence type="ECO:0000256" key="3">
    <source>
        <dbReference type="ARBA" id="ARBA00022475"/>
    </source>
</evidence>
<comment type="subcellular location">
    <subcellularLocation>
        <location evidence="9">Cell membrane</location>
        <topology evidence="9">Multi-pass membrane protein</topology>
    </subcellularLocation>
    <subcellularLocation>
        <location evidence="1">Membrane</location>
        <topology evidence="1">Multi-pass membrane protein</topology>
    </subcellularLocation>
</comment>